<evidence type="ECO:0000313" key="3">
    <source>
        <dbReference type="EMBL" id="CAJ0893067.1"/>
    </source>
</evidence>
<name>A0AAD2BZL1_9RALS</name>
<dbReference type="EMBL" id="CAUDKO010000007">
    <property type="protein sequence ID" value="CAJ0881350.1"/>
    <property type="molecule type" value="Genomic_DNA"/>
</dbReference>
<keyword evidence="4" id="KW-1185">Reference proteome</keyword>
<protein>
    <recommendedName>
        <fullName evidence="6">Transmembrane protein</fullName>
    </recommendedName>
</protein>
<keyword evidence="1" id="KW-1133">Transmembrane helix</keyword>
<organism evidence="2 5">
    <name type="scientific">Ralstonia flatus</name>
    <dbReference type="NCBI Taxonomy" id="3058601"/>
    <lineage>
        <taxon>Bacteria</taxon>
        <taxon>Pseudomonadati</taxon>
        <taxon>Pseudomonadota</taxon>
        <taxon>Betaproteobacteria</taxon>
        <taxon>Burkholderiales</taxon>
        <taxon>Burkholderiaceae</taxon>
        <taxon>Ralstonia</taxon>
    </lineage>
</organism>
<gene>
    <name evidence="3" type="ORF">R77564_03681</name>
    <name evidence="2" type="ORF">R77567_03380</name>
</gene>
<dbReference type="Proteomes" id="UP001190491">
    <property type="component" value="Unassembled WGS sequence"/>
</dbReference>
<reference evidence="2 4" key="1">
    <citation type="submission" date="2023-07" db="EMBL/GenBank/DDBJ databases">
        <authorList>
            <person name="Peeters C."/>
        </authorList>
    </citation>
    <scope>NUCLEOTIDE SEQUENCE</scope>
    <source>
        <strain evidence="3 4">LMG 32965</strain>
        <strain evidence="2">R-77567</strain>
    </source>
</reference>
<feature type="transmembrane region" description="Helical" evidence="1">
    <location>
        <begin position="125"/>
        <end position="144"/>
    </location>
</feature>
<proteinExistence type="predicted"/>
<keyword evidence="1" id="KW-0812">Transmembrane</keyword>
<dbReference type="RefSeq" id="WP_316857386.1">
    <property type="nucleotide sequence ID" value="NZ_CAUDKO010000007.1"/>
</dbReference>
<evidence type="ECO:0000313" key="2">
    <source>
        <dbReference type="EMBL" id="CAJ0881350.1"/>
    </source>
</evidence>
<dbReference type="Proteomes" id="UP001189792">
    <property type="component" value="Unassembled WGS sequence"/>
</dbReference>
<comment type="caution">
    <text evidence="2">The sequence shown here is derived from an EMBL/GenBank/DDBJ whole genome shotgun (WGS) entry which is preliminary data.</text>
</comment>
<accession>A0AAD2BZL1</accession>
<evidence type="ECO:0000256" key="1">
    <source>
        <dbReference type="SAM" id="Phobius"/>
    </source>
</evidence>
<dbReference type="EMBL" id="CAUDLI010000008">
    <property type="protein sequence ID" value="CAJ0893067.1"/>
    <property type="molecule type" value="Genomic_DNA"/>
</dbReference>
<dbReference type="AlphaFoldDB" id="A0AAD2BZL1"/>
<evidence type="ECO:0008006" key="6">
    <source>
        <dbReference type="Google" id="ProtNLM"/>
    </source>
</evidence>
<evidence type="ECO:0000313" key="5">
    <source>
        <dbReference type="Proteomes" id="UP001190491"/>
    </source>
</evidence>
<keyword evidence="1" id="KW-0472">Membrane</keyword>
<sequence length="152" mass="16498">MKPDIARSLLGHRGHKLAANEPLLILLKVMGEEVIKTLPQDRDKVKRILIEHGCRIGNDDPLFLLLDLVQIQYLSTVDRIHLRQRKETRTVWPLAAALSAGAGFVGLLLGIWLSHGHIDPSYVGIAAASMALAGLGGGCGLLLWRRGLCDGA</sequence>
<feature type="transmembrane region" description="Helical" evidence="1">
    <location>
        <begin position="91"/>
        <end position="113"/>
    </location>
</feature>
<evidence type="ECO:0000313" key="4">
    <source>
        <dbReference type="Proteomes" id="UP001189792"/>
    </source>
</evidence>